<dbReference type="FunFam" id="3.40.50.300:FF:000984">
    <property type="entry name" value="Chromosome partition protein Smc"/>
    <property type="match status" value="1"/>
</dbReference>
<comment type="subunit">
    <text evidence="7">Homodimer.</text>
</comment>
<evidence type="ECO:0000256" key="5">
    <source>
        <dbReference type="ARBA" id="ARBA00023054"/>
    </source>
</evidence>
<dbReference type="InterPro" id="IPR024704">
    <property type="entry name" value="SMC"/>
</dbReference>
<feature type="coiled-coil region" evidence="7">
    <location>
        <begin position="167"/>
        <end position="194"/>
    </location>
</feature>
<dbReference type="Gene3D" id="3.30.70.1620">
    <property type="match status" value="1"/>
</dbReference>
<reference evidence="9 10" key="1">
    <citation type="submission" date="2017-05" db="EMBL/GenBank/DDBJ databases">
        <title>Vagococcus spp. assemblies.</title>
        <authorList>
            <person name="Gulvik C.A."/>
        </authorList>
    </citation>
    <scope>NUCLEOTIDE SEQUENCE [LARGE SCALE GENOMIC DNA]</scope>
    <source>
        <strain evidence="9 10">CCUG 41755</strain>
    </source>
</reference>
<dbReference type="Gene3D" id="3.40.50.300">
    <property type="entry name" value="P-loop containing nucleotide triphosphate hydrolases"/>
    <property type="match status" value="2"/>
</dbReference>
<feature type="coiled-coil region" evidence="7">
    <location>
        <begin position="680"/>
        <end position="910"/>
    </location>
</feature>
<evidence type="ECO:0000256" key="1">
    <source>
        <dbReference type="ARBA" id="ARBA00004496"/>
    </source>
</evidence>
<evidence type="ECO:0000313" key="9">
    <source>
        <dbReference type="EMBL" id="RSU02357.1"/>
    </source>
</evidence>
<keyword evidence="3 7" id="KW-0547">Nucleotide-binding</keyword>
<dbReference type="GO" id="GO:0007059">
    <property type="term" value="P:chromosome segregation"/>
    <property type="evidence" value="ECO:0007669"/>
    <property type="project" value="UniProtKB-UniRule"/>
</dbReference>
<dbReference type="CDD" id="cd03278">
    <property type="entry name" value="ABC_SMC_barmotin"/>
    <property type="match status" value="2"/>
</dbReference>
<dbReference type="GO" id="GO:0030261">
    <property type="term" value="P:chromosome condensation"/>
    <property type="evidence" value="ECO:0007669"/>
    <property type="project" value="InterPro"/>
</dbReference>
<keyword evidence="4 7" id="KW-0067">ATP-binding</keyword>
<evidence type="ECO:0000256" key="3">
    <source>
        <dbReference type="ARBA" id="ARBA00022741"/>
    </source>
</evidence>
<evidence type="ECO:0000256" key="7">
    <source>
        <dbReference type="HAMAP-Rule" id="MF_01894"/>
    </source>
</evidence>
<dbReference type="AlphaFoldDB" id="A0A430A633"/>
<dbReference type="SUPFAM" id="SSF75553">
    <property type="entry name" value="Smc hinge domain"/>
    <property type="match status" value="1"/>
</dbReference>
<accession>A0A430A633</accession>
<dbReference type="Gene3D" id="1.20.1060.20">
    <property type="match status" value="1"/>
</dbReference>
<proteinExistence type="inferred from homology"/>
<comment type="similarity">
    <text evidence="7">Belongs to the SMC family.</text>
</comment>
<dbReference type="GO" id="GO:0007062">
    <property type="term" value="P:sister chromatid cohesion"/>
    <property type="evidence" value="ECO:0007669"/>
    <property type="project" value="InterPro"/>
</dbReference>
<dbReference type="SUPFAM" id="SSF52540">
    <property type="entry name" value="P-loop containing nucleoside triphosphate hydrolases"/>
    <property type="match status" value="1"/>
</dbReference>
<dbReference type="GO" id="GO:0005694">
    <property type="term" value="C:chromosome"/>
    <property type="evidence" value="ECO:0007669"/>
    <property type="project" value="InterPro"/>
</dbReference>
<dbReference type="GO" id="GO:0016887">
    <property type="term" value="F:ATP hydrolysis activity"/>
    <property type="evidence" value="ECO:0007669"/>
    <property type="project" value="InterPro"/>
</dbReference>
<dbReference type="FunFam" id="3.40.50.300:FF:000901">
    <property type="entry name" value="Chromosome partition protein Smc"/>
    <property type="match status" value="1"/>
</dbReference>
<comment type="domain">
    <text evidence="7">Contains large globular domains required for ATP hydrolysis at each terminus and a third globular domain forming a flexible hinge near the middle of the molecule. These domains are separated by coiled-coil structures.</text>
</comment>
<dbReference type="HAMAP" id="MF_01894">
    <property type="entry name" value="Smc_prok"/>
    <property type="match status" value="1"/>
</dbReference>
<sequence>MYLKKIEIAGFKSFADRTVIEFDKGLTAVVGPNGSGKSNITEAIRWVLGEQSAKSLRGGKMPDVIFAGTTKRKQLNIAEVTVVLDNEEKFLPLDFSEVSVTRRLKRTGESEFFINKQPCRLKDVVELFMDSGLGKESFSIISQGKVEGIFNSKPEDRRGIFEEAAGVLKYKQRKTQAERKLFETEDNLNRVQDIVYELEAQLEPLAAQSKVAREFVALKEELTTLDVGVTVKDIEQLKETWNKKSELLKELEARLTVMTQSVAGYETSLVDLRERRVHLDEQLETYQQKLLRTSELYEQAEGQKNLFIERRENTAKTSADYAESHEKLTQKLAQLKEEREALIADLKHQEQDKKNAMEEVEKLTERVEIYSRSAKEQLADLRSDYVEVMQKQANLGNDLKHLERQYDQESSKNHSAVKRHDELHQSLAAIQEKKEQAEKELADFCESTKDLTSQSDSHRKKALGSKDELVIKEKQMYDAMGTLQQAKARLKSLQELQESYAGFFEGVRSVLKEKSELKGIVGAVAELVTVPKELSLAIETALGASAQNVIVEDEKAARGAISYLKSKRLGRATFLPLTIIEPRHIPKDRIQMIEGIPGYMGIASDLVTFDAKIKPVVKSLLGATILAKDLDSANAIAKQTQYQYRVVSLEGDVMKPGGSMTGGATKKGGKGNLFSKGEELQKLTEQVSLMESELAKREKLVQDLKELVKTSEEQFEVTREAVESSRFKEQDLKNKVDMLVKEQQQLTRELQLFEHETAGLNNFLASYEEQKKQLTTQIEELKAERERLDKEMAATDEREEVTAQKREEALKELQHYQARVAVLSEQCVHVKNTLTDKEKNVEEVESDLAKLNQQLKQLTANHSTHKETQAEIEQKMQKLHAEKLEIQEKLVTLKAEREQVQASITDTDEQLTKANKDHLLLSSEKSEVEVLKNRSEVGLDNALQKLQEEYSMNYEAAKARFVLVEDIAEAKTSIKELKQRIDRLGPVNMAAIEQYDVVNDRYTFLIEQRDDLLEAKGSLFDTMNEMDRVVQEKFEEVFIAIRDKFQVVFPNMFGGGHADLQLTNPDDLLNTGIEIVAQPPGKKLQSLTLLSGGERALTAIALLFSIIQVRPVPFCVLDEVEAALDEANVARFGQYLSHFEDDTQFIVITHRKGTMEAADVLYGVTMQESGVSNIVSVRLEDVNDRGDIKPQVGD</sequence>
<dbReference type="Proteomes" id="UP000287101">
    <property type="component" value="Unassembled WGS sequence"/>
</dbReference>
<dbReference type="SMART" id="SM00968">
    <property type="entry name" value="SMC_hinge"/>
    <property type="match status" value="1"/>
</dbReference>
<keyword evidence="2 7" id="KW-0963">Cytoplasm</keyword>
<dbReference type="InterPro" id="IPR003395">
    <property type="entry name" value="RecF/RecN/SMC_N"/>
</dbReference>
<dbReference type="GO" id="GO:0003677">
    <property type="term" value="F:DNA binding"/>
    <property type="evidence" value="ECO:0007669"/>
    <property type="project" value="UniProtKB-UniRule"/>
</dbReference>
<comment type="subcellular location">
    <subcellularLocation>
        <location evidence="1 7">Cytoplasm</location>
    </subcellularLocation>
</comment>
<dbReference type="EMBL" id="NGJY01000003">
    <property type="protein sequence ID" value="RSU02357.1"/>
    <property type="molecule type" value="Genomic_DNA"/>
</dbReference>
<dbReference type="GO" id="GO:0005524">
    <property type="term" value="F:ATP binding"/>
    <property type="evidence" value="ECO:0007669"/>
    <property type="project" value="UniProtKB-UniRule"/>
</dbReference>
<keyword evidence="6 7" id="KW-0238">DNA-binding</keyword>
<comment type="function">
    <text evidence="7">Required for chromosome condensation and partitioning.</text>
</comment>
<dbReference type="PANTHER" id="PTHR43977">
    <property type="entry name" value="STRUCTURAL MAINTENANCE OF CHROMOSOMES PROTEIN 3"/>
    <property type="match status" value="1"/>
</dbReference>
<feature type="domain" description="SMC hinge" evidence="8">
    <location>
        <begin position="518"/>
        <end position="637"/>
    </location>
</feature>
<organism evidence="9 10">
    <name type="scientific">Vagococcus fessus</name>
    <dbReference type="NCBI Taxonomy" id="120370"/>
    <lineage>
        <taxon>Bacteria</taxon>
        <taxon>Bacillati</taxon>
        <taxon>Bacillota</taxon>
        <taxon>Bacilli</taxon>
        <taxon>Lactobacillales</taxon>
        <taxon>Enterococcaceae</taxon>
        <taxon>Vagococcus</taxon>
    </lineage>
</organism>
<keyword evidence="10" id="KW-1185">Reference proteome</keyword>
<evidence type="ECO:0000256" key="4">
    <source>
        <dbReference type="ARBA" id="ARBA00022840"/>
    </source>
</evidence>
<dbReference type="PIRSF" id="PIRSF005719">
    <property type="entry name" value="SMC"/>
    <property type="match status" value="1"/>
</dbReference>
<evidence type="ECO:0000256" key="2">
    <source>
        <dbReference type="ARBA" id="ARBA00022490"/>
    </source>
</evidence>
<feature type="binding site" evidence="7">
    <location>
        <begin position="32"/>
        <end position="39"/>
    </location>
    <ligand>
        <name>ATP</name>
        <dbReference type="ChEBI" id="CHEBI:30616"/>
    </ligand>
</feature>
<dbReference type="RefSeq" id="WP_126831943.1">
    <property type="nucleotide sequence ID" value="NZ_CBCRYB010000009.1"/>
</dbReference>
<dbReference type="NCBIfam" id="TIGR02168">
    <property type="entry name" value="SMC_prok_B"/>
    <property type="match status" value="1"/>
</dbReference>
<evidence type="ECO:0000256" key="6">
    <source>
        <dbReference type="ARBA" id="ARBA00023125"/>
    </source>
</evidence>
<dbReference type="InterPro" id="IPR011890">
    <property type="entry name" value="SMC_prok"/>
</dbReference>
<feature type="coiled-coil region" evidence="7">
    <location>
        <begin position="234"/>
        <end position="454"/>
    </location>
</feature>
<dbReference type="Pfam" id="PF02463">
    <property type="entry name" value="SMC_N"/>
    <property type="match status" value="1"/>
</dbReference>
<protein>
    <recommendedName>
        <fullName evidence="7">Chromosome partition protein Smc</fullName>
    </recommendedName>
</protein>
<gene>
    <name evidence="7" type="primary">smc</name>
    <name evidence="9" type="ORF">CBF31_08280</name>
</gene>
<evidence type="ECO:0000259" key="8">
    <source>
        <dbReference type="SMART" id="SM00968"/>
    </source>
</evidence>
<dbReference type="InterPro" id="IPR010935">
    <property type="entry name" value="SMC_hinge"/>
</dbReference>
<dbReference type="GO" id="GO:0006260">
    <property type="term" value="P:DNA replication"/>
    <property type="evidence" value="ECO:0007669"/>
    <property type="project" value="UniProtKB-UniRule"/>
</dbReference>
<dbReference type="GO" id="GO:0005737">
    <property type="term" value="C:cytoplasm"/>
    <property type="evidence" value="ECO:0007669"/>
    <property type="project" value="UniProtKB-SubCell"/>
</dbReference>
<evidence type="ECO:0000313" key="10">
    <source>
        <dbReference type="Proteomes" id="UP000287101"/>
    </source>
</evidence>
<keyword evidence="5 7" id="KW-0175">Coiled coil</keyword>
<dbReference type="InterPro" id="IPR027417">
    <property type="entry name" value="P-loop_NTPase"/>
</dbReference>
<name>A0A430A633_9ENTE</name>
<dbReference type="Pfam" id="PF06470">
    <property type="entry name" value="SMC_hinge"/>
    <property type="match status" value="1"/>
</dbReference>
<dbReference type="OrthoDB" id="9808768at2"/>
<dbReference type="InterPro" id="IPR036277">
    <property type="entry name" value="SMC_hinge_sf"/>
</dbReference>
<comment type="caution">
    <text evidence="9">The sequence shown here is derived from an EMBL/GenBank/DDBJ whole genome shotgun (WGS) entry which is preliminary data.</text>
</comment>